<evidence type="ECO:0000313" key="4">
    <source>
        <dbReference type="Proteomes" id="UP000054217"/>
    </source>
</evidence>
<dbReference type="Pfam" id="PF07714">
    <property type="entry name" value="PK_Tyr_Ser-Thr"/>
    <property type="match status" value="1"/>
</dbReference>
<accession>A0A0C3PBI8</accession>
<dbReference type="STRING" id="870435.A0A0C3PBI8"/>
<dbReference type="InterPro" id="IPR001245">
    <property type="entry name" value="Ser-Thr/Tyr_kinase_cat_dom"/>
</dbReference>
<dbReference type="InterPro" id="IPR000719">
    <property type="entry name" value="Prot_kinase_dom"/>
</dbReference>
<reference evidence="4" key="2">
    <citation type="submission" date="2015-01" db="EMBL/GenBank/DDBJ databases">
        <title>Evolutionary Origins and Diversification of the Mycorrhizal Mutualists.</title>
        <authorList>
            <consortium name="DOE Joint Genome Institute"/>
            <consortium name="Mycorrhizal Genomics Consortium"/>
            <person name="Kohler A."/>
            <person name="Kuo A."/>
            <person name="Nagy L.G."/>
            <person name="Floudas D."/>
            <person name="Copeland A."/>
            <person name="Barry K.W."/>
            <person name="Cichocki N."/>
            <person name="Veneault-Fourrey C."/>
            <person name="LaButti K."/>
            <person name="Lindquist E.A."/>
            <person name="Lipzen A."/>
            <person name="Lundell T."/>
            <person name="Morin E."/>
            <person name="Murat C."/>
            <person name="Riley R."/>
            <person name="Ohm R."/>
            <person name="Sun H."/>
            <person name="Tunlid A."/>
            <person name="Henrissat B."/>
            <person name="Grigoriev I.V."/>
            <person name="Hibbett D.S."/>
            <person name="Martin F."/>
        </authorList>
    </citation>
    <scope>NUCLEOTIDE SEQUENCE [LARGE SCALE GENOMIC DNA]</scope>
    <source>
        <strain evidence="4">Marx 270</strain>
    </source>
</reference>
<dbReference type="InterPro" id="IPR011009">
    <property type="entry name" value="Kinase-like_dom_sf"/>
</dbReference>
<reference evidence="3 4" key="1">
    <citation type="submission" date="2014-04" db="EMBL/GenBank/DDBJ databases">
        <authorList>
            <consortium name="DOE Joint Genome Institute"/>
            <person name="Kuo A."/>
            <person name="Kohler A."/>
            <person name="Costa M.D."/>
            <person name="Nagy L.G."/>
            <person name="Floudas D."/>
            <person name="Copeland A."/>
            <person name="Barry K.W."/>
            <person name="Cichocki N."/>
            <person name="Veneault-Fourrey C."/>
            <person name="LaButti K."/>
            <person name="Lindquist E.A."/>
            <person name="Lipzen A."/>
            <person name="Lundell T."/>
            <person name="Morin E."/>
            <person name="Murat C."/>
            <person name="Sun H."/>
            <person name="Tunlid A."/>
            <person name="Henrissat B."/>
            <person name="Grigoriev I.V."/>
            <person name="Hibbett D.S."/>
            <person name="Martin F."/>
            <person name="Nordberg H.P."/>
            <person name="Cantor M.N."/>
            <person name="Hua S.X."/>
        </authorList>
    </citation>
    <scope>NUCLEOTIDE SEQUENCE [LARGE SCALE GENOMIC DNA]</scope>
    <source>
        <strain evidence="3 4">Marx 270</strain>
    </source>
</reference>
<dbReference type="OrthoDB" id="346907at2759"/>
<dbReference type="SUPFAM" id="SSF56112">
    <property type="entry name" value="Protein kinase-like (PK-like)"/>
    <property type="match status" value="1"/>
</dbReference>
<dbReference type="GO" id="GO:0005524">
    <property type="term" value="F:ATP binding"/>
    <property type="evidence" value="ECO:0007669"/>
    <property type="project" value="InterPro"/>
</dbReference>
<dbReference type="GO" id="GO:0004674">
    <property type="term" value="F:protein serine/threonine kinase activity"/>
    <property type="evidence" value="ECO:0007669"/>
    <property type="project" value="TreeGrafter"/>
</dbReference>
<dbReference type="PANTHER" id="PTHR44329">
    <property type="entry name" value="SERINE/THREONINE-PROTEIN KINASE TNNI3K-RELATED"/>
    <property type="match status" value="1"/>
</dbReference>
<dbReference type="InterPro" id="IPR051681">
    <property type="entry name" value="Ser/Thr_Kinases-Pseudokinases"/>
</dbReference>
<dbReference type="EMBL" id="KN831968">
    <property type="protein sequence ID" value="KIO05064.1"/>
    <property type="molecule type" value="Genomic_DNA"/>
</dbReference>
<proteinExistence type="predicted"/>
<feature type="signal peptide" evidence="1">
    <location>
        <begin position="1"/>
        <end position="16"/>
    </location>
</feature>
<feature type="chain" id="PRO_5002167837" description="Protein kinase domain-containing protein" evidence="1">
    <location>
        <begin position="17"/>
        <end position="201"/>
    </location>
</feature>
<protein>
    <recommendedName>
        <fullName evidence="2">Protein kinase domain-containing protein</fullName>
    </recommendedName>
</protein>
<sequence>MTIISFVLIIIQDILREAHIASQMQHPNVLPLLGITTDFGGTVSLVTDWMKGGDAHHYVPQRDRDPRPLVRRQGPFSLRDIAQGLHYLHTHPTGPIIHSDLKGEHVLIASNGRAVLTDFGLSILPNSSFSTTVDLLGGSLRWMAPELIDTLGTQDPSFTVETDVWAFGITTLVRQVLSLFDQIRQANFCRNSSPGNFPFVI</sequence>
<name>A0A0C3PBI8_PISTI</name>
<dbReference type="PROSITE" id="PS50011">
    <property type="entry name" value="PROTEIN_KINASE_DOM"/>
    <property type="match status" value="1"/>
</dbReference>
<evidence type="ECO:0000313" key="3">
    <source>
        <dbReference type="EMBL" id="KIO05064.1"/>
    </source>
</evidence>
<dbReference type="Gene3D" id="1.10.510.10">
    <property type="entry name" value="Transferase(Phosphotransferase) domain 1"/>
    <property type="match status" value="1"/>
</dbReference>
<feature type="domain" description="Protein kinase" evidence="2">
    <location>
        <begin position="1"/>
        <end position="201"/>
    </location>
</feature>
<dbReference type="HOGENOM" id="CLU_000288_7_18_1"/>
<keyword evidence="1" id="KW-0732">Signal</keyword>
<evidence type="ECO:0000256" key="1">
    <source>
        <dbReference type="SAM" id="SignalP"/>
    </source>
</evidence>
<keyword evidence="4" id="KW-1185">Reference proteome</keyword>
<dbReference type="AlphaFoldDB" id="A0A0C3PBI8"/>
<evidence type="ECO:0000259" key="2">
    <source>
        <dbReference type="PROSITE" id="PS50011"/>
    </source>
</evidence>
<dbReference type="InParanoid" id="A0A0C3PBI8"/>
<gene>
    <name evidence="3" type="ORF">M404DRAFT_141883</name>
</gene>
<organism evidence="3 4">
    <name type="scientific">Pisolithus tinctorius Marx 270</name>
    <dbReference type="NCBI Taxonomy" id="870435"/>
    <lineage>
        <taxon>Eukaryota</taxon>
        <taxon>Fungi</taxon>
        <taxon>Dikarya</taxon>
        <taxon>Basidiomycota</taxon>
        <taxon>Agaricomycotina</taxon>
        <taxon>Agaricomycetes</taxon>
        <taxon>Agaricomycetidae</taxon>
        <taxon>Boletales</taxon>
        <taxon>Sclerodermatineae</taxon>
        <taxon>Pisolithaceae</taxon>
        <taxon>Pisolithus</taxon>
    </lineage>
</organism>
<dbReference type="Proteomes" id="UP000054217">
    <property type="component" value="Unassembled WGS sequence"/>
</dbReference>